<evidence type="ECO:0000313" key="3">
    <source>
        <dbReference type="Proteomes" id="UP001376459"/>
    </source>
</evidence>
<accession>A0ABU8UUZ5</accession>
<evidence type="ECO:0000313" key="2">
    <source>
        <dbReference type="EMBL" id="MEJ8672732.1"/>
    </source>
</evidence>
<dbReference type="Pfam" id="PF13466">
    <property type="entry name" value="STAS_2"/>
    <property type="match status" value="1"/>
</dbReference>
<organism evidence="2 3">
    <name type="scientific">Streptomyces machairae</name>
    <dbReference type="NCBI Taxonomy" id="3134109"/>
    <lineage>
        <taxon>Bacteria</taxon>
        <taxon>Bacillati</taxon>
        <taxon>Actinomycetota</taxon>
        <taxon>Actinomycetes</taxon>
        <taxon>Kitasatosporales</taxon>
        <taxon>Streptomycetaceae</taxon>
        <taxon>Streptomyces</taxon>
    </lineage>
</organism>
<sequence length="114" mass="12488">MHIFRSRRRGQSGAQGSHAHRVVRLHGTLDARNAEATGRRLVRHANAGPEVLEVDLAGLKYLSPDGCAALFMAFRAARVHGTRLTITHADEQAQSVMYQIGFSRALSAEARGDR</sequence>
<keyword evidence="3" id="KW-1185">Reference proteome</keyword>
<dbReference type="InterPro" id="IPR058548">
    <property type="entry name" value="MlaB-like_STAS"/>
</dbReference>
<evidence type="ECO:0000259" key="1">
    <source>
        <dbReference type="PROSITE" id="PS50801"/>
    </source>
</evidence>
<gene>
    <name evidence="2" type="ORF">WKI71_43495</name>
</gene>
<comment type="caution">
    <text evidence="2">The sequence shown here is derived from an EMBL/GenBank/DDBJ whole genome shotgun (WGS) entry which is preliminary data.</text>
</comment>
<dbReference type="PROSITE" id="PS50801">
    <property type="entry name" value="STAS"/>
    <property type="match status" value="1"/>
</dbReference>
<dbReference type="Gene3D" id="3.30.750.24">
    <property type="entry name" value="STAS domain"/>
    <property type="match status" value="1"/>
</dbReference>
<dbReference type="CDD" id="cd07043">
    <property type="entry name" value="STAS_anti-anti-sigma_factors"/>
    <property type="match status" value="1"/>
</dbReference>
<dbReference type="SUPFAM" id="SSF52091">
    <property type="entry name" value="SpoIIaa-like"/>
    <property type="match status" value="1"/>
</dbReference>
<dbReference type="Proteomes" id="UP001376459">
    <property type="component" value="Unassembled WGS sequence"/>
</dbReference>
<dbReference type="InterPro" id="IPR036513">
    <property type="entry name" value="STAS_dom_sf"/>
</dbReference>
<dbReference type="EMBL" id="JBBKAK010000001">
    <property type="protein sequence ID" value="MEJ8672732.1"/>
    <property type="molecule type" value="Genomic_DNA"/>
</dbReference>
<dbReference type="InterPro" id="IPR002645">
    <property type="entry name" value="STAS_dom"/>
</dbReference>
<protein>
    <submittedName>
        <fullName evidence="2">STAS domain-containing protein</fullName>
    </submittedName>
</protein>
<feature type="domain" description="STAS" evidence="1">
    <location>
        <begin position="22"/>
        <end position="114"/>
    </location>
</feature>
<name>A0ABU8UUZ5_9ACTN</name>
<proteinExistence type="predicted"/>
<reference evidence="2 3" key="1">
    <citation type="submission" date="2024-03" db="EMBL/GenBank/DDBJ databases">
        <title>Novel Streptomyces species of biotechnological and ecological value are a feature of Machair soil.</title>
        <authorList>
            <person name="Prole J.R."/>
            <person name="Goodfellow M."/>
            <person name="Allenby N."/>
            <person name="Ward A.C."/>
        </authorList>
    </citation>
    <scope>NUCLEOTIDE SEQUENCE [LARGE SCALE GENOMIC DNA]</scope>
    <source>
        <strain evidence="2 3">MS1.AVA.1</strain>
    </source>
</reference>